<name>A0A0H5QWH3_9EUKA</name>
<proteinExistence type="predicted"/>
<dbReference type="AlphaFoldDB" id="A0A0H5QWH3"/>
<organism evidence="1">
    <name type="scientific">Spongospora subterranea</name>
    <dbReference type="NCBI Taxonomy" id="70186"/>
    <lineage>
        <taxon>Eukaryota</taxon>
        <taxon>Sar</taxon>
        <taxon>Rhizaria</taxon>
        <taxon>Endomyxa</taxon>
        <taxon>Phytomyxea</taxon>
        <taxon>Plasmodiophorida</taxon>
        <taxon>Plasmodiophoridae</taxon>
        <taxon>Spongospora</taxon>
    </lineage>
</organism>
<dbReference type="EMBL" id="HACM01005866">
    <property type="protein sequence ID" value="CRZ06308.1"/>
    <property type="molecule type" value="Transcribed_RNA"/>
</dbReference>
<accession>A0A0H5QWH3</accession>
<reference evidence="1" key="1">
    <citation type="submission" date="2015-04" db="EMBL/GenBank/DDBJ databases">
        <title>The genome sequence of the plant pathogenic Rhizarian Plasmodiophora brassicae reveals insights in its biotrophic life cycle and the origin of chitin synthesis.</title>
        <authorList>
            <person name="Schwelm A."/>
            <person name="Fogelqvist J."/>
            <person name="Knaust A."/>
            <person name="Julke S."/>
            <person name="Lilja T."/>
            <person name="Dhandapani V."/>
            <person name="Bonilla-Rosso G."/>
            <person name="Karlsson M."/>
            <person name="Shevchenko A."/>
            <person name="Choi S.R."/>
            <person name="Kim H.G."/>
            <person name="Park J.Y."/>
            <person name="Lim Y.P."/>
            <person name="Ludwig-Muller J."/>
            <person name="Dixelius C."/>
        </authorList>
    </citation>
    <scope>NUCLEOTIDE SEQUENCE</scope>
    <source>
        <tissue evidence="1">Potato root galls</tissue>
    </source>
</reference>
<evidence type="ECO:0000313" key="1">
    <source>
        <dbReference type="EMBL" id="CRZ06308.1"/>
    </source>
</evidence>
<feature type="non-terminal residue" evidence="1">
    <location>
        <position position="148"/>
    </location>
</feature>
<sequence>MHTTDTWLVAGISKRKHIHYKRDAAKVDTRLFLDEIASRLHKKFSFNTRYKNPSFRDVKYEIGKGNDNLKNVFSDNDWALLLEMHRYTNTQLHGVLPTTEEGTYRFVVPHEFCDLYRIRGIAVKADLITDDNQFDVLDDMDISSGSEN</sequence>
<protein>
    <submittedName>
        <fullName evidence="1">Uncharacterized protein</fullName>
    </submittedName>
</protein>